<dbReference type="InterPro" id="IPR050680">
    <property type="entry name" value="YpeA/RimI_acetyltransf"/>
</dbReference>
<keyword evidence="6" id="KW-0687">Ribonucleoprotein</keyword>
<dbReference type="PANTHER" id="PTHR43420:SF44">
    <property type="entry name" value="ACETYLTRANSFERASE YPEA"/>
    <property type="match status" value="1"/>
</dbReference>
<dbReference type="CDD" id="cd04301">
    <property type="entry name" value="NAT_SF"/>
    <property type="match status" value="1"/>
</dbReference>
<dbReference type="Proteomes" id="UP001596189">
    <property type="component" value="Unassembled WGS sequence"/>
</dbReference>
<dbReference type="PROSITE" id="PS51186">
    <property type="entry name" value="GNAT"/>
    <property type="match status" value="1"/>
</dbReference>
<evidence type="ECO:0000313" key="7">
    <source>
        <dbReference type="Proteomes" id="UP001596189"/>
    </source>
</evidence>
<dbReference type="GO" id="GO:0008999">
    <property type="term" value="F:protein-N-terminal-alanine acetyltransferase activity"/>
    <property type="evidence" value="ECO:0007669"/>
    <property type="project" value="UniProtKB-EC"/>
</dbReference>
<dbReference type="InterPro" id="IPR006464">
    <property type="entry name" value="AcTrfase_RimI/Ard1"/>
</dbReference>
<comment type="similarity">
    <text evidence="1">Belongs to the acetyltransferase family. RimI subfamily.</text>
</comment>
<dbReference type="Pfam" id="PF00583">
    <property type="entry name" value="Acetyltransf_1"/>
    <property type="match status" value="1"/>
</dbReference>
<evidence type="ECO:0000256" key="4">
    <source>
        <dbReference type="ARBA" id="ARBA00023315"/>
    </source>
</evidence>
<protein>
    <submittedName>
        <fullName evidence="6">Ribosomal protein S18-alanine N-acetyltransferase</fullName>
        <ecNumber evidence="6">2.3.1.266</ecNumber>
    </submittedName>
</protein>
<reference evidence="7" key="1">
    <citation type="journal article" date="2019" name="Int. J. Syst. Evol. Microbiol.">
        <title>The Global Catalogue of Microorganisms (GCM) 10K type strain sequencing project: providing services to taxonomists for standard genome sequencing and annotation.</title>
        <authorList>
            <consortium name="The Broad Institute Genomics Platform"/>
            <consortium name="The Broad Institute Genome Sequencing Center for Infectious Disease"/>
            <person name="Wu L."/>
            <person name="Ma J."/>
        </authorList>
    </citation>
    <scope>NUCLEOTIDE SEQUENCE [LARGE SCALE GENOMIC DNA]</scope>
    <source>
        <strain evidence="7">KACC 14249</strain>
    </source>
</reference>
<dbReference type="EMBL" id="JBHSRD010000004">
    <property type="protein sequence ID" value="MFC6007957.1"/>
    <property type="molecule type" value="Genomic_DNA"/>
</dbReference>
<evidence type="ECO:0000259" key="5">
    <source>
        <dbReference type="PROSITE" id="PS51186"/>
    </source>
</evidence>
<sequence length="173" mass="18789">MTGPGPDPRAPSVRRMRWWDVEALLPLEDALFAHEAWSAETFWAELAQSGPSGQRDYLVLEGLKGPEGLDGYAGVSVAGGVADVMTVAVAPTRQGQGLGRLLVQQLVALAEGRGAARMMLEVRADNAAAQRVYHGVGFERIAVRRDYYRTPDGPADAWVMQLRLASTGDRDER</sequence>
<accession>A0ABW1JGD8</accession>
<evidence type="ECO:0000256" key="2">
    <source>
        <dbReference type="ARBA" id="ARBA00022490"/>
    </source>
</evidence>
<comment type="caution">
    <text evidence="6">The sequence shown here is derived from an EMBL/GenBank/DDBJ whole genome shotgun (WGS) entry which is preliminary data.</text>
</comment>
<name>A0ABW1JGD8_9ACTN</name>
<keyword evidence="6" id="KW-0689">Ribosomal protein</keyword>
<keyword evidence="3 6" id="KW-0808">Transferase</keyword>
<keyword evidence="4 6" id="KW-0012">Acyltransferase</keyword>
<dbReference type="RefSeq" id="WP_345715354.1">
    <property type="nucleotide sequence ID" value="NZ_BAABFP010000002.1"/>
</dbReference>
<dbReference type="GO" id="GO:0005840">
    <property type="term" value="C:ribosome"/>
    <property type="evidence" value="ECO:0007669"/>
    <property type="project" value="UniProtKB-KW"/>
</dbReference>
<dbReference type="Gene3D" id="3.40.630.30">
    <property type="match status" value="1"/>
</dbReference>
<organism evidence="6 7">
    <name type="scientific">Angustibacter luteus</name>
    <dbReference type="NCBI Taxonomy" id="658456"/>
    <lineage>
        <taxon>Bacteria</taxon>
        <taxon>Bacillati</taxon>
        <taxon>Actinomycetota</taxon>
        <taxon>Actinomycetes</taxon>
        <taxon>Kineosporiales</taxon>
        <taxon>Kineosporiaceae</taxon>
    </lineage>
</organism>
<dbReference type="InterPro" id="IPR000182">
    <property type="entry name" value="GNAT_dom"/>
</dbReference>
<evidence type="ECO:0000256" key="1">
    <source>
        <dbReference type="ARBA" id="ARBA00005395"/>
    </source>
</evidence>
<dbReference type="SUPFAM" id="SSF55729">
    <property type="entry name" value="Acyl-CoA N-acyltransferases (Nat)"/>
    <property type="match status" value="1"/>
</dbReference>
<feature type="domain" description="N-acetyltransferase" evidence="5">
    <location>
        <begin position="11"/>
        <end position="165"/>
    </location>
</feature>
<dbReference type="PANTHER" id="PTHR43420">
    <property type="entry name" value="ACETYLTRANSFERASE"/>
    <property type="match status" value="1"/>
</dbReference>
<dbReference type="NCBIfam" id="TIGR01575">
    <property type="entry name" value="rimI"/>
    <property type="match status" value="1"/>
</dbReference>
<dbReference type="EC" id="2.3.1.266" evidence="6"/>
<dbReference type="InterPro" id="IPR016181">
    <property type="entry name" value="Acyl_CoA_acyltransferase"/>
</dbReference>
<keyword evidence="2" id="KW-0963">Cytoplasm</keyword>
<evidence type="ECO:0000256" key="3">
    <source>
        <dbReference type="ARBA" id="ARBA00022679"/>
    </source>
</evidence>
<keyword evidence="7" id="KW-1185">Reference proteome</keyword>
<proteinExistence type="inferred from homology"/>
<evidence type="ECO:0000313" key="6">
    <source>
        <dbReference type="EMBL" id="MFC6007957.1"/>
    </source>
</evidence>
<gene>
    <name evidence="6" type="primary">rimI</name>
    <name evidence="6" type="ORF">ACFQDO_12550</name>
</gene>